<dbReference type="EMBL" id="JACHDB010000001">
    <property type="protein sequence ID" value="MBB5433334.1"/>
    <property type="molecule type" value="Genomic_DNA"/>
</dbReference>
<protein>
    <submittedName>
        <fullName evidence="1">Uncharacterized protein</fullName>
    </submittedName>
</protein>
<dbReference type="RefSeq" id="WP_184392991.1">
    <property type="nucleotide sequence ID" value="NZ_BAAAJD010000044.1"/>
</dbReference>
<comment type="caution">
    <text evidence="1">The sequence shown here is derived from an EMBL/GenBank/DDBJ whole genome shotgun (WGS) entry which is preliminary data.</text>
</comment>
<dbReference type="AlphaFoldDB" id="A0A7W8QNQ0"/>
<dbReference type="Gene3D" id="3.40.50.12580">
    <property type="match status" value="1"/>
</dbReference>
<name>A0A7W8QNQ0_9ACTN</name>
<organism evidence="1 2">
    <name type="scientific">Nocardiopsis composta</name>
    <dbReference type="NCBI Taxonomy" id="157465"/>
    <lineage>
        <taxon>Bacteria</taxon>
        <taxon>Bacillati</taxon>
        <taxon>Actinomycetota</taxon>
        <taxon>Actinomycetes</taxon>
        <taxon>Streptosporangiales</taxon>
        <taxon>Nocardiopsidaceae</taxon>
        <taxon>Nocardiopsis</taxon>
    </lineage>
</organism>
<evidence type="ECO:0000313" key="2">
    <source>
        <dbReference type="Proteomes" id="UP000572635"/>
    </source>
</evidence>
<keyword evidence="2" id="KW-1185">Reference proteome</keyword>
<proteinExistence type="predicted"/>
<gene>
    <name evidence="1" type="ORF">HDA36_003418</name>
</gene>
<accession>A0A7W8QNQ0</accession>
<dbReference type="InterPro" id="IPR043148">
    <property type="entry name" value="TagF_C"/>
</dbReference>
<dbReference type="Proteomes" id="UP000572635">
    <property type="component" value="Unassembled WGS sequence"/>
</dbReference>
<dbReference type="SUPFAM" id="SSF53756">
    <property type="entry name" value="UDP-Glycosyltransferase/glycogen phosphorylase"/>
    <property type="match status" value="1"/>
</dbReference>
<evidence type="ECO:0000313" key="1">
    <source>
        <dbReference type="EMBL" id="MBB5433334.1"/>
    </source>
</evidence>
<reference evidence="1 2" key="1">
    <citation type="submission" date="2020-08" db="EMBL/GenBank/DDBJ databases">
        <title>Sequencing the genomes of 1000 actinobacteria strains.</title>
        <authorList>
            <person name="Klenk H.-P."/>
        </authorList>
    </citation>
    <scope>NUCLEOTIDE SEQUENCE [LARGE SCALE GENOMIC DNA]</scope>
    <source>
        <strain evidence="1 2">DSM 44551</strain>
    </source>
</reference>
<sequence>MSPGWRTARPSHRVLLVVHSVTAAARIADVLPALHDRRVQLFCTQTSGAVFSAGVADFLRDAGALVLPWADAARERFDVAITASLGDDLHELNSPILRIPHGNGYNKYWKNGESGNPGIRESGVFGLSEETLTHEGRIVPDAIALSHTEQLARLEKGCPEALPRAFVAGDPCHDRILASLPRRRAYRRAFGLRPGRRLVVVNSTWREDSLFGSHPEFVERILAELPFDEFAVALVLHPNVWYGHSELQIRTWLDRARAAGLILVPPDEGWRAAVVAADHVVSDHGSVGVYAAAIGAPVLLAAEGRESVDPASGLGRLMRAAAVLDPAAPLRPQLERSAELRERTEAVAAEWVSSAPGRSLSLIREAAYRFLGLAPPEAEPVLRAVPEPEPPTGPSPSLRVFAGTVDGDPRRLRVRRLPEAVLHGLRHAAAGGDLGVLVASEAEPDHRLASTADVIRLSCDDPAGGRDDAGAAWSADVFADRPGAALTMAHDGRRAVLRPRTGEAAEVVLEQALHPLDAELFFSVLAERAVRGETGTLAAHLASLSPLTLHAGADRTLSAKFAASPAPGGP</sequence>